<dbReference type="Proteomes" id="UP000051217">
    <property type="component" value="Unassembled WGS sequence"/>
</dbReference>
<evidence type="ECO:0000313" key="3">
    <source>
        <dbReference type="EMBL" id="KRM30307.1"/>
    </source>
</evidence>
<gene>
    <name evidence="3" type="ORF">FC65_GL000642</name>
</gene>
<dbReference type="Pfam" id="PF14550">
    <property type="entry name" value="Peptidase_S78_2"/>
    <property type="match status" value="1"/>
</dbReference>
<feature type="compositionally biased region" description="Basic and acidic residues" evidence="1">
    <location>
        <begin position="263"/>
        <end position="275"/>
    </location>
</feature>
<sequence length="339" mass="38117">MRQLKNVTVTHVSYVDKAANKRSFLLTKSADGKPNFETQVKPLIKVDDPQKLVYGVVYEPDVEDSQGDEMSADEIEKAAHGFMQNYQQIDKQHDFTTHAGQVVESYVAPADMEIGTQKVTKGTWVLVTKATDEIWDAIQKGEFTGYSLAGQAEVLEKSTKDDFEQSKPIHDVLLAVNVFRDNVDEAIYSSRNPDIASKLNSVLQEADEFKEVIQGINPDGIQKSNKLKQTLKSLFKPEKESDDMEAKEMQELISKALEPVNNKLEELEKANKPEDNQEPETNEETEAITKAVQEAVKPVNERLEKLEKARTSNKANDVEVTKAQDNNVPNYVDDVFPLD</sequence>
<dbReference type="RefSeq" id="WP_056971434.1">
    <property type="nucleotide sequence ID" value="NZ_AZFI01000017.1"/>
</dbReference>
<comment type="caution">
    <text evidence="3">The sequence shown here is derived from an EMBL/GenBank/DDBJ whole genome shotgun (WGS) entry which is preliminary data.</text>
</comment>
<evidence type="ECO:0000313" key="4">
    <source>
        <dbReference type="Proteomes" id="UP000051217"/>
    </source>
</evidence>
<name>A0ABR5PLF0_9LACO</name>
<reference evidence="3 4" key="1">
    <citation type="journal article" date="2015" name="Genome Announc.">
        <title>Expanding the biotechnology potential of lactobacilli through comparative genomics of 213 strains and associated genera.</title>
        <authorList>
            <person name="Sun Z."/>
            <person name="Harris H.M."/>
            <person name="McCann A."/>
            <person name="Guo C."/>
            <person name="Argimon S."/>
            <person name="Zhang W."/>
            <person name="Yang X."/>
            <person name="Jeffery I.B."/>
            <person name="Cooney J.C."/>
            <person name="Kagawa T.F."/>
            <person name="Liu W."/>
            <person name="Song Y."/>
            <person name="Salvetti E."/>
            <person name="Wrobel A."/>
            <person name="Rasinkangas P."/>
            <person name="Parkhill J."/>
            <person name="Rea M.C."/>
            <person name="O'Sullivan O."/>
            <person name="Ritari J."/>
            <person name="Douillard F.P."/>
            <person name="Paul Ross R."/>
            <person name="Yang R."/>
            <person name="Briner A.E."/>
            <person name="Felis G.E."/>
            <person name="de Vos W.M."/>
            <person name="Barrangou R."/>
            <person name="Klaenhammer T.R."/>
            <person name="Caufield P.W."/>
            <person name="Cui Y."/>
            <person name="Zhang H."/>
            <person name="O'Toole P.W."/>
        </authorList>
    </citation>
    <scope>NUCLEOTIDE SEQUENCE [LARGE SCALE GENOMIC DNA]</scope>
    <source>
        <strain evidence="3 4">DSM 15836</strain>
    </source>
</reference>
<keyword evidence="4" id="KW-1185">Reference proteome</keyword>
<accession>A0ABR5PLF0</accession>
<organism evidence="3 4">
    <name type="scientific">Ligilactobacillus acidipiscis DSM 15836</name>
    <dbReference type="NCBI Taxonomy" id="1423716"/>
    <lineage>
        <taxon>Bacteria</taxon>
        <taxon>Bacillati</taxon>
        <taxon>Bacillota</taxon>
        <taxon>Bacilli</taxon>
        <taxon>Lactobacillales</taxon>
        <taxon>Lactobacillaceae</taxon>
        <taxon>Ligilactobacillus</taxon>
    </lineage>
</organism>
<feature type="domain" description="Phage-like element PBSX protein XkdF" evidence="2">
    <location>
        <begin position="40"/>
        <end position="156"/>
    </location>
</feature>
<feature type="compositionally biased region" description="Acidic residues" evidence="1">
    <location>
        <begin position="276"/>
        <end position="286"/>
    </location>
</feature>
<evidence type="ECO:0000256" key="1">
    <source>
        <dbReference type="SAM" id="MobiDB-lite"/>
    </source>
</evidence>
<dbReference type="EMBL" id="AZFI01000017">
    <property type="protein sequence ID" value="KRM30307.1"/>
    <property type="molecule type" value="Genomic_DNA"/>
</dbReference>
<protein>
    <recommendedName>
        <fullName evidence="2">Phage-like element PBSX protein XkdF domain-containing protein</fullName>
    </recommendedName>
</protein>
<feature type="region of interest" description="Disordered" evidence="1">
    <location>
        <begin position="262"/>
        <end position="339"/>
    </location>
</feature>
<evidence type="ECO:0000259" key="2">
    <source>
        <dbReference type="Pfam" id="PF14550"/>
    </source>
</evidence>
<feature type="compositionally biased region" description="Basic and acidic residues" evidence="1">
    <location>
        <begin position="299"/>
        <end position="322"/>
    </location>
</feature>
<dbReference type="InterPro" id="IPR027924">
    <property type="entry name" value="XkdF"/>
</dbReference>
<proteinExistence type="predicted"/>